<evidence type="ECO:0000256" key="3">
    <source>
        <dbReference type="ARBA" id="ARBA00022562"/>
    </source>
</evidence>
<keyword evidence="10 16" id="KW-0238">DNA-binding</keyword>
<dbReference type="GO" id="GO:0052170">
    <property type="term" value="P:symbiont-mediated suppression of host innate immune response"/>
    <property type="evidence" value="ECO:0007669"/>
    <property type="project" value="UniProtKB-KW"/>
</dbReference>
<evidence type="ECO:0000256" key="16">
    <source>
        <dbReference type="HAMAP-Rule" id="MF_04006"/>
    </source>
</evidence>
<keyword evidence="8 16" id="KW-0862">Zinc</keyword>
<comment type="subunit">
    <text evidence="16">Forms homodimers. Interacts with ubiquitin-protein ligase UBE3A/E6-AP; this interaction stimulates UBE3A ubiquitin activity. Interacts with host BAK1.</text>
</comment>
<dbReference type="GO" id="GO:0042025">
    <property type="term" value="C:host cell nucleus"/>
    <property type="evidence" value="ECO:0007669"/>
    <property type="project" value="UniProtKB-SubCell"/>
</dbReference>
<keyword evidence="15 16" id="KW-1119">Modulation of host cell apoptosis by virus</keyword>
<dbReference type="SUPFAM" id="SSF161229">
    <property type="entry name" value="E6 C-terminal domain-like"/>
    <property type="match status" value="2"/>
</dbReference>
<comment type="subcellular location">
    <subcellularLocation>
        <location evidence="16 17">Host cytoplasm</location>
    </subcellularLocation>
    <subcellularLocation>
        <location evidence="16 17">Host nucleus</location>
    </subcellularLocation>
</comment>
<dbReference type="Pfam" id="PF00518">
    <property type="entry name" value="E6"/>
    <property type="match status" value="1"/>
</dbReference>
<dbReference type="Gene3D" id="3.30.240.40">
    <property type="entry name" value="E6 early regulatory protein"/>
    <property type="match status" value="2"/>
</dbReference>
<accession>I6LEI2</accession>
<evidence type="ECO:0000313" key="18">
    <source>
        <dbReference type="EMBL" id="AAX86612.1"/>
    </source>
</evidence>
<dbReference type="GO" id="GO:0006355">
    <property type="term" value="P:regulation of DNA-templated transcription"/>
    <property type="evidence" value="ECO:0007669"/>
    <property type="project" value="UniProtKB-UniRule"/>
</dbReference>
<protein>
    <recommendedName>
        <fullName evidence="16 17">Protein E6</fullName>
    </recommendedName>
</protein>
<name>I6LEI2_9PAPI</name>
<evidence type="ECO:0000256" key="12">
    <source>
        <dbReference type="ARBA" id="ARBA00023163"/>
    </source>
</evidence>
<evidence type="ECO:0000256" key="9">
    <source>
        <dbReference type="ARBA" id="ARBA00023015"/>
    </source>
</evidence>
<dbReference type="GO" id="GO:0039502">
    <property type="term" value="P:symbiont-mediated suppression of host type I interferon-mediated signaling pathway"/>
    <property type="evidence" value="ECO:0007669"/>
    <property type="project" value="UniProtKB-UniRule"/>
</dbReference>
<evidence type="ECO:0000256" key="13">
    <source>
        <dbReference type="ARBA" id="ARBA00023200"/>
    </source>
</evidence>
<feature type="zinc finger region" evidence="16">
    <location>
        <begin position="25"/>
        <end position="61"/>
    </location>
</feature>
<organism evidence="18 19">
    <name type="scientific">Lynx rufus papillomavirus 1</name>
    <dbReference type="NCBI Taxonomy" id="323364"/>
    <lineage>
        <taxon>Viruses</taxon>
        <taxon>Monodnaviria</taxon>
        <taxon>Shotokuvirae</taxon>
        <taxon>Cossaviricota</taxon>
        <taxon>Papovaviricetes</taxon>
        <taxon>Zurhausenvirales</taxon>
        <taxon>Papillomaviridae</taxon>
        <taxon>Firstpapillomavirinae</taxon>
        <taxon>Lambdapapillomavirus</taxon>
        <taxon>Lambdapapillomavirus 1</taxon>
    </lineage>
</organism>
<keyword evidence="14 16" id="KW-0899">Viral immunoevasion</keyword>
<comment type="caution">
    <text evidence="16">Lacks conserved residue(s) required for the propagation of feature annotation.</text>
</comment>
<dbReference type="HAMAP" id="MF_04006">
    <property type="entry name" value="HPV_E6"/>
    <property type="match status" value="1"/>
</dbReference>
<gene>
    <name evidence="16 18" type="primary">E6</name>
</gene>
<dbReference type="GO" id="GO:0003677">
    <property type="term" value="F:DNA binding"/>
    <property type="evidence" value="ECO:0007669"/>
    <property type="project" value="UniProtKB-UniRule"/>
</dbReference>
<evidence type="ECO:0000256" key="7">
    <source>
        <dbReference type="ARBA" id="ARBA00022771"/>
    </source>
</evidence>
<keyword evidence="3 16" id="KW-1048">Host nucleus</keyword>
<evidence type="ECO:0000313" key="19">
    <source>
        <dbReference type="Proteomes" id="UP000121137"/>
    </source>
</evidence>
<keyword evidence="5 16" id="KW-1090">Inhibition of host innate immune response by virus</keyword>
<keyword evidence="6 16" id="KW-0479">Metal-binding</keyword>
<dbReference type="GO" id="GO:0008270">
    <property type="term" value="F:zinc ion binding"/>
    <property type="evidence" value="ECO:0007669"/>
    <property type="project" value="UniProtKB-KW"/>
</dbReference>
<keyword evidence="2 16" id="KW-0244">Early protein</keyword>
<dbReference type="GO" id="GO:0052150">
    <property type="term" value="P:symbiont-mediated perturbation of host apoptosis"/>
    <property type="evidence" value="ECO:0007669"/>
    <property type="project" value="UniProtKB-KW"/>
</dbReference>
<comment type="function">
    <text evidence="16">Plays a major role in the induction and maintenance of cellular transformation. E6 associates with host UBE3A/E6-AP ubiquitin-protein ligase and modulates its activity. Protects host keratinocytes from apoptosis by mediating the degradation of host BAK1. May also inhibit host immune response.</text>
</comment>
<evidence type="ECO:0000256" key="4">
    <source>
        <dbReference type="ARBA" id="ARBA00022581"/>
    </source>
</evidence>
<dbReference type="GO" id="GO:0006351">
    <property type="term" value="P:DNA-templated transcription"/>
    <property type="evidence" value="ECO:0007669"/>
    <property type="project" value="UniProtKB-UniRule"/>
</dbReference>
<keyword evidence="4 16" id="KW-0945">Host-virus interaction</keyword>
<evidence type="ECO:0000256" key="6">
    <source>
        <dbReference type="ARBA" id="ARBA00022723"/>
    </source>
</evidence>
<dbReference type="Proteomes" id="UP000121137">
    <property type="component" value="Segment"/>
</dbReference>
<evidence type="ECO:0000256" key="2">
    <source>
        <dbReference type="ARBA" id="ARBA00022518"/>
    </source>
</evidence>
<evidence type="ECO:0000256" key="14">
    <source>
        <dbReference type="ARBA" id="ARBA00023280"/>
    </source>
</evidence>
<keyword evidence="12 16" id="KW-0804">Transcription</keyword>
<evidence type="ECO:0000256" key="8">
    <source>
        <dbReference type="ARBA" id="ARBA00022833"/>
    </source>
</evidence>
<keyword evidence="11 16" id="KW-0010">Activator</keyword>
<evidence type="ECO:0000256" key="1">
    <source>
        <dbReference type="ARBA" id="ARBA00006346"/>
    </source>
</evidence>
<dbReference type="GO" id="GO:0039648">
    <property type="term" value="P:symbiont-mediated perturbation of host ubiquitin-like protein modification"/>
    <property type="evidence" value="ECO:0007669"/>
    <property type="project" value="UniProtKB-UniRule"/>
</dbReference>
<evidence type="ECO:0000256" key="10">
    <source>
        <dbReference type="ARBA" id="ARBA00023125"/>
    </source>
</evidence>
<dbReference type="EMBL" id="AY904722">
    <property type="protein sequence ID" value="AAX86612.1"/>
    <property type="molecule type" value="Genomic_DNA"/>
</dbReference>
<dbReference type="InterPro" id="IPR038575">
    <property type="entry name" value="E6_sf"/>
</dbReference>
<dbReference type="InterPro" id="IPR001334">
    <property type="entry name" value="E6"/>
</dbReference>
<evidence type="ECO:0000256" key="17">
    <source>
        <dbReference type="RuleBase" id="RU363123"/>
    </source>
</evidence>
<comment type="similarity">
    <text evidence="1 16 17">Belongs to the papillomaviridae E6 protein family.</text>
</comment>
<keyword evidence="13 16" id="KW-1035">Host cytoplasm</keyword>
<sequence>MARPSSVQGLSAATGAAFTDLLLPCTFCLRFLTSVEKALFDAYPLQLQWKSGCAFACCQSCIRKCAQVERNCYFERQMTETELVGLLSRVEEALIRCGYCMRSLKPGDKVRCCVEHKLDVIRGQCRGLCGLCRLSLKP</sequence>
<evidence type="ECO:0000256" key="15">
    <source>
        <dbReference type="ARBA" id="ARBA00023323"/>
    </source>
</evidence>
<dbReference type="GO" id="GO:0030430">
    <property type="term" value="C:host cell cytoplasm"/>
    <property type="evidence" value="ECO:0007669"/>
    <property type="project" value="UniProtKB-SubCell"/>
</dbReference>
<keyword evidence="9 16" id="KW-0805">Transcription regulation</keyword>
<proteinExistence type="inferred from homology"/>
<reference evidence="18 19" key="1">
    <citation type="journal article" date="2007" name="Genome Biol.">
        <title>Ancient papillomavirus-host co-speciation in Felidae.</title>
        <authorList>
            <person name="Rector A."/>
            <person name="Lemey P."/>
            <person name="Tachezy R."/>
            <person name="Mostmans S."/>
            <person name="Ghim S.J."/>
            <person name="Van Doorslaer K."/>
            <person name="Roelke M."/>
            <person name="Bush M."/>
            <person name="Montali R.J."/>
            <person name="Joslin J."/>
            <person name="Burk R.D."/>
            <person name="Jenson A.B."/>
            <person name="Sundberg J.P."/>
            <person name="Shapiro B."/>
            <person name="Van Ranst M."/>
        </authorList>
    </citation>
    <scope>NUCLEOTIDE SEQUENCE [LARGE SCALE GENOMIC DNA]</scope>
</reference>
<evidence type="ECO:0000256" key="11">
    <source>
        <dbReference type="ARBA" id="ARBA00023159"/>
    </source>
</evidence>
<keyword evidence="7 16" id="KW-0863">Zinc-finger</keyword>
<evidence type="ECO:0000256" key="5">
    <source>
        <dbReference type="ARBA" id="ARBA00022632"/>
    </source>
</evidence>